<keyword evidence="4" id="KW-1185">Reference proteome</keyword>
<dbReference type="Gene3D" id="2.40.128.460">
    <property type="entry name" value="Periplasmic lysozyme inhibitor of I-type lysozyme"/>
    <property type="match status" value="1"/>
</dbReference>
<protein>
    <recommendedName>
        <fullName evidence="5">Lipoprotein</fullName>
    </recommendedName>
</protein>
<organism evidence="3 4">
    <name type="scientific">Psychrobacter pasteurii</name>
    <dbReference type="NCBI Taxonomy" id="1945520"/>
    <lineage>
        <taxon>Bacteria</taxon>
        <taxon>Pseudomonadati</taxon>
        <taxon>Pseudomonadota</taxon>
        <taxon>Gammaproteobacteria</taxon>
        <taxon>Moraxellales</taxon>
        <taxon>Moraxellaceae</taxon>
        <taxon>Psychrobacter</taxon>
    </lineage>
</organism>
<feature type="region of interest" description="Disordered" evidence="1">
    <location>
        <begin position="21"/>
        <end position="40"/>
    </location>
</feature>
<evidence type="ECO:0000256" key="1">
    <source>
        <dbReference type="SAM" id="MobiDB-lite"/>
    </source>
</evidence>
<feature type="chain" id="PRO_5012051542" description="Lipoprotein" evidence="2">
    <location>
        <begin position="21"/>
        <end position="206"/>
    </location>
</feature>
<name>A0A1R4EGS7_9GAMM</name>
<gene>
    <name evidence="3" type="ORF">A1019T_01632</name>
</gene>
<dbReference type="EMBL" id="FUGD01000094">
    <property type="protein sequence ID" value="SJM37650.1"/>
    <property type="molecule type" value="Genomic_DNA"/>
</dbReference>
<feature type="signal peptide" evidence="2">
    <location>
        <begin position="1"/>
        <end position="20"/>
    </location>
</feature>
<dbReference type="InterPro" id="IPR038643">
    <property type="entry name" value="PliI_sf"/>
</dbReference>
<keyword evidence="2" id="KW-0732">Signal</keyword>
<evidence type="ECO:0008006" key="5">
    <source>
        <dbReference type="Google" id="ProtNLM"/>
    </source>
</evidence>
<dbReference type="Proteomes" id="UP000188169">
    <property type="component" value="Unassembled WGS sequence"/>
</dbReference>
<dbReference type="RefSeq" id="WP_077449042.1">
    <property type="nucleotide sequence ID" value="NZ_FUGD01000094.1"/>
</dbReference>
<evidence type="ECO:0000313" key="3">
    <source>
        <dbReference type="EMBL" id="SJM37650.1"/>
    </source>
</evidence>
<accession>A0A1R4EGS7</accession>
<proteinExistence type="predicted"/>
<dbReference type="PROSITE" id="PS51257">
    <property type="entry name" value="PROKAR_LIPOPROTEIN"/>
    <property type="match status" value="1"/>
</dbReference>
<evidence type="ECO:0000313" key="4">
    <source>
        <dbReference type="Proteomes" id="UP000188169"/>
    </source>
</evidence>
<sequence length="206" mass="22283">MKYIILASSLLALTACQSPAVDSNTSAQNPNTKTEASQSQQAQYAMTVKHDKFSADVSSVSDGMGGYVLRIQPAGEAVIEKKIDAPVMKAEATDLNQDGYPEIVVFTQSVGSGSYGEVVAYSSQPSQSQGKSWTEASFPELSEKLSQGYMGHDSFAVKGNQLVREFKLYLDGDTNANPTGKTRQITYRLVDGEASRQFVVDKVVEF</sequence>
<evidence type="ECO:0000256" key="2">
    <source>
        <dbReference type="SAM" id="SignalP"/>
    </source>
</evidence>
<dbReference type="AlphaFoldDB" id="A0A1R4EGS7"/>
<dbReference type="OrthoDB" id="964913at2"/>
<reference evidence="4" key="1">
    <citation type="submission" date="2017-02" db="EMBL/GenBank/DDBJ databases">
        <authorList>
            <person name="Mornico D."/>
        </authorList>
    </citation>
    <scope>NUCLEOTIDE SEQUENCE [LARGE SCALE GENOMIC DNA]</scope>
</reference>